<feature type="compositionally biased region" description="Low complexity" evidence="1">
    <location>
        <begin position="10"/>
        <end position="26"/>
    </location>
</feature>
<dbReference type="InterPro" id="IPR011990">
    <property type="entry name" value="TPR-like_helical_dom_sf"/>
</dbReference>
<feature type="region of interest" description="Disordered" evidence="1">
    <location>
        <begin position="1"/>
        <end position="26"/>
    </location>
</feature>
<protein>
    <submittedName>
        <fullName evidence="2">Tetratricopeptide repeat protein</fullName>
    </submittedName>
</protein>
<dbReference type="SUPFAM" id="SSF48452">
    <property type="entry name" value="TPR-like"/>
    <property type="match status" value="1"/>
</dbReference>
<evidence type="ECO:0000313" key="2">
    <source>
        <dbReference type="EMBL" id="NYZ24615.1"/>
    </source>
</evidence>
<dbReference type="EMBL" id="JABFDB010000042">
    <property type="protein sequence ID" value="NYZ24615.1"/>
    <property type="molecule type" value="Genomic_DNA"/>
</dbReference>
<evidence type="ECO:0000313" key="3">
    <source>
        <dbReference type="Proteomes" id="UP000584642"/>
    </source>
</evidence>
<gene>
    <name evidence="2" type="ORF">HND93_33345</name>
</gene>
<reference evidence="2 3" key="1">
    <citation type="submission" date="2020-05" db="EMBL/GenBank/DDBJ databases">
        <title>Azospirillum oleiclasticum sp. nov, a nitrogen-fixing and heavy crude oil-emulsifying bacterium isolated from the crude oil of Yumen Oilfield.</title>
        <authorList>
            <person name="Wu D."/>
            <person name="Cai M."/>
            <person name="Zhang X."/>
        </authorList>
    </citation>
    <scope>NUCLEOTIDE SEQUENCE [LARGE SCALE GENOMIC DNA]</scope>
    <source>
        <strain evidence="2 3">ROY-1-1-2</strain>
    </source>
</reference>
<evidence type="ECO:0000256" key="1">
    <source>
        <dbReference type="SAM" id="MobiDB-lite"/>
    </source>
</evidence>
<dbReference type="RefSeq" id="WP_180286393.1">
    <property type="nucleotide sequence ID" value="NZ_JABFDB010000042.1"/>
</dbReference>
<dbReference type="Gene3D" id="1.25.40.10">
    <property type="entry name" value="Tetratricopeptide repeat domain"/>
    <property type="match status" value="1"/>
</dbReference>
<name>A0ABX2TJT7_9PROT</name>
<comment type="caution">
    <text evidence="2">The sequence shown here is derived from an EMBL/GenBank/DDBJ whole genome shotgun (WGS) entry which is preliminary data.</text>
</comment>
<organism evidence="2 3">
    <name type="scientific">Azospirillum oleiclasticum</name>
    <dbReference type="NCBI Taxonomy" id="2735135"/>
    <lineage>
        <taxon>Bacteria</taxon>
        <taxon>Pseudomonadati</taxon>
        <taxon>Pseudomonadota</taxon>
        <taxon>Alphaproteobacteria</taxon>
        <taxon>Rhodospirillales</taxon>
        <taxon>Azospirillaceae</taxon>
        <taxon>Azospirillum</taxon>
    </lineage>
</organism>
<proteinExistence type="predicted"/>
<accession>A0ABX2TJT7</accession>
<dbReference type="Proteomes" id="UP000584642">
    <property type="component" value="Unassembled WGS sequence"/>
</dbReference>
<keyword evidence="3" id="KW-1185">Reference proteome</keyword>
<sequence length="562" mass="60744">MARRSGTGSVTGQAARATVRTATGAADEPAMRRRLAVEPADGAAAALLAGLLAGRGGLVEARRWLDRAIALQPSRERLTARATLDAVLAQQAEATGDRGAAQDRWGAVLASGAADATAALAAHDALARLHAADDLAQAAEHALAAWRATPADTTRAGNAWQLLTHMGEAAEVERFERRVAEREDAAGLVGLGNALRRAGHALRAERVYRRALERFPEVSMTLSRLACLCAEQMRLEEADALFREAARRHGGRDVVTRVSPAFLAELKAAPPSAGVTVSLAEGRGVADRPLMLYASCDSRYFRLFVPTMLRSLVEESGLDAAICLHVVNPDGPCREAMLDLARRYGPERFVLAEETVDLAPFGAQAKTYYACGRFLLLPELLRRYGKPMLMLDVDLMAIRDLKPLLATSASADLGLMTNALKRLDLWSLLYADVVHLHPTGRTLRFLELTRRYIRHFLKPGTAHWFLDQAALAGAFLAGFTDEPAPRFAWYPTDIHSSTIMVDGEGRYWTDDHAYFYSVRATGGGQTAMARAVRRAGTLGELRAFQAGQGVQAAARTTTAAQA</sequence>